<dbReference type="PANTHER" id="PTHR47234">
    <property type="match status" value="1"/>
</dbReference>
<dbReference type="AlphaFoldDB" id="A0A059GAC6"/>
<evidence type="ECO:0000256" key="4">
    <source>
        <dbReference type="ARBA" id="ARBA00022692"/>
    </source>
</evidence>
<dbReference type="Pfam" id="PF07715">
    <property type="entry name" value="Plug"/>
    <property type="match status" value="1"/>
</dbReference>
<comment type="similarity">
    <text evidence="8 9">Belongs to the TonB-dependent receptor family.</text>
</comment>
<accession>A0A059GAC6</accession>
<keyword evidence="6 8" id="KW-0472">Membrane</keyword>
<feature type="signal peptide" evidence="10">
    <location>
        <begin position="1"/>
        <end position="25"/>
    </location>
</feature>
<keyword evidence="4 8" id="KW-0812">Transmembrane</keyword>
<name>A0A059GAC6_9PROT</name>
<dbReference type="STRING" id="1280953.HOC_05908"/>
<dbReference type="PROSITE" id="PS52016">
    <property type="entry name" value="TONB_DEPENDENT_REC_3"/>
    <property type="match status" value="1"/>
</dbReference>
<dbReference type="EMBL" id="ARYL01000006">
    <property type="protein sequence ID" value="KDA03393.1"/>
    <property type="molecule type" value="Genomic_DNA"/>
</dbReference>
<proteinExistence type="inferred from homology"/>
<dbReference type="PANTHER" id="PTHR47234:SF3">
    <property type="entry name" value="SECRETIN_TONB SHORT N-TERMINAL DOMAIN-CONTAINING PROTEIN"/>
    <property type="match status" value="1"/>
</dbReference>
<reference evidence="13 14" key="1">
    <citation type="journal article" date="2014" name="Antonie Van Leeuwenhoek">
        <title>Hyphomonas beringensis sp. nov. and Hyphomonas chukchiensis sp. nov., isolated from surface seawater of the Bering Sea and Chukchi Sea.</title>
        <authorList>
            <person name="Li C."/>
            <person name="Lai Q."/>
            <person name="Li G."/>
            <person name="Dong C."/>
            <person name="Wang J."/>
            <person name="Liao Y."/>
            <person name="Shao Z."/>
        </authorList>
    </citation>
    <scope>NUCLEOTIDE SEQUENCE [LARGE SCALE GENOMIC DNA]</scope>
    <source>
        <strain evidence="13 14">SCH89</strain>
    </source>
</reference>
<keyword evidence="14" id="KW-1185">Reference proteome</keyword>
<evidence type="ECO:0000256" key="9">
    <source>
        <dbReference type="RuleBase" id="RU003357"/>
    </source>
</evidence>
<dbReference type="Proteomes" id="UP000024942">
    <property type="component" value="Unassembled WGS sequence"/>
</dbReference>
<keyword evidence="3 8" id="KW-1134">Transmembrane beta strand</keyword>
<dbReference type="InterPro" id="IPR000531">
    <property type="entry name" value="Beta-barrel_TonB"/>
</dbReference>
<evidence type="ECO:0000256" key="8">
    <source>
        <dbReference type="PROSITE-ProRule" id="PRU01360"/>
    </source>
</evidence>
<feature type="chain" id="PRO_5001578109" evidence="10">
    <location>
        <begin position="26"/>
        <end position="855"/>
    </location>
</feature>
<evidence type="ECO:0000256" key="10">
    <source>
        <dbReference type="SAM" id="SignalP"/>
    </source>
</evidence>
<sequence length="855" mass="90660">MQFKTVLRTAAAAAVIASITAPAIAQEETAPEADRQLETVVTLGTRVANRSALDTAVAVDIVSSATLEKIGIGELNQALSVQLPSFNFPRPALTDGTDSVRPASLRGLGPDQTLVLLNGKRRHMASLVNVNGSIGRGSSAVDLNTIPTMAVSGIEVLRDGASAQYGSDAIAGVINVNLREAAEGGAAEVSYGWRETEYSVPVRTPEIVGGTPVISAPAQIQRDRSDGHVVTLSGWKGFHLGDDGFVTVSAEVKDQQHTERSGYDVRQQYPAVGGQPNPGEAVINRFNGWTGEPELEQATVFANAGYDLTNGVELYGWASYQNRDTSSAGFYRRALDSRNVIEIYPNGFLPLISPETTDASVAGGARFKMAGWDMDTSLVYGSNEMQFTIENTLNRSLGTASKTSFDAGGFKYSQVVANLSAVKGFAVDGLASDLNVAWGIEARQEMYEINAGEPDSYRNGGVLLPLNGSGCGTPTVEQIAAGGCATASGSQVFPGFQPKNEVDEDRTAVGAYVDLEANVTDALLVSGAVRVESYSDFGETVTGKLAARYDFNDAFALRGSVQNGFRAPSLQQQYFQTTSTNFNSKGIPFDVTTFPVTDPVARALGAQDLKAEESVNYSVGAVFRSGGFNLTVDAYRIDVNDRIVLSENLGTDGSAASVAVNDYLQSQGFAGAAGRFFLNGVDTETTGVDIVSSYAFGETEVGRFTATLGANFNSTDVTAVPEVPTLSALSPAPTLFGRVNVKTFEEGTPSDKFTGSLDWEKDAFGVTFRAVRYGEVLVPGSSAEDDYTIDPAIIVDLEGRYTWNERVTLSLGADNLFDEYGQPSPSNTTGNTPFSGYIPYGSSGRFVYVKAGVKF</sequence>
<dbReference type="Gene3D" id="2.170.130.10">
    <property type="entry name" value="TonB-dependent receptor, plug domain"/>
    <property type="match status" value="1"/>
</dbReference>
<dbReference type="InterPro" id="IPR036942">
    <property type="entry name" value="Beta-barrel_TonB_sf"/>
</dbReference>
<dbReference type="eggNOG" id="COG4771">
    <property type="taxonomic scope" value="Bacteria"/>
</dbReference>
<evidence type="ECO:0000259" key="12">
    <source>
        <dbReference type="Pfam" id="PF07715"/>
    </source>
</evidence>
<comment type="subcellular location">
    <subcellularLocation>
        <location evidence="1 8">Cell outer membrane</location>
        <topology evidence="1 8">Multi-pass membrane protein</topology>
    </subcellularLocation>
</comment>
<dbReference type="RefSeq" id="WP_084146153.1">
    <property type="nucleotide sequence ID" value="NZ_ARYL01000006.1"/>
</dbReference>
<evidence type="ECO:0000256" key="6">
    <source>
        <dbReference type="ARBA" id="ARBA00023136"/>
    </source>
</evidence>
<evidence type="ECO:0000313" key="14">
    <source>
        <dbReference type="Proteomes" id="UP000024942"/>
    </source>
</evidence>
<keyword evidence="10" id="KW-0732">Signal</keyword>
<dbReference type="SUPFAM" id="SSF56935">
    <property type="entry name" value="Porins"/>
    <property type="match status" value="1"/>
</dbReference>
<feature type="domain" description="TonB-dependent receptor plug" evidence="12">
    <location>
        <begin position="53"/>
        <end position="173"/>
    </location>
</feature>
<dbReference type="CDD" id="cd01347">
    <property type="entry name" value="ligand_gated_channel"/>
    <property type="match status" value="1"/>
</dbReference>
<dbReference type="InterPro" id="IPR039426">
    <property type="entry name" value="TonB-dep_rcpt-like"/>
</dbReference>
<dbReference type="OrthoDB" id="7394476at2"/>
<dbReference type="GO" id="GO:0009279">
    <property type="term" value="C:cell outer membrane"/>
    <property type="evidence" value="ECO:0007669"/>
    <property type="project" value="UniProtKB-SubCell"/>
</dbReference>
<evidence type="ECO:0000259" key="11">
    <source>
        <dbReference type="Pfam" id="PF00593"/>
    </source>
</evidence>
<protein>
    <submittedName>
        <fullName evidence="13">TonB-dependent receptor</fullName>
    </submittedName>
</protein>
<evidence type="ECO:0000256" key="3">
    <source>
        <dbReference type="ARBA" id="ARBA00022452"/>
    </source>
</evidence>
<evidence type="ECO:0000256" key="1">
    <source>
        <dbReference type="ARBA" id="ARBA00004571"/>
    </source>
</evidence>
<gene>
    <name evidence="13" type="ORF">HOC_05908</name>
</gene>
<keyword evidence="2 8" id="KW-0813">Transport</keyword>
<dbReference type="Pfam" id="PF00593">
    <property type="entry name" value="TonB_dep_Rec_b-barrel"/>
    <property type="match status" value="1"/>
</dbReference>
<dbReference type="PATRIC" id="fig|1280953.3.peg.1189"/>
<keyword evidence="13" id="KW-0675">Receptor</keyword>
<feature type="domain" description="TonB-dependent receptor-like beta-barrel" evidence="11">
    <location>
        <begin position="304"/>
        <end position="816"/>
    </location>
</feature>
<keyword evidence="7 8" id="KW-0998">Cell outer membrane</keyword>
<evidence type="ECO:0000256" key="5">
    <source>
        <dbReference type="ARBA" id="ARBA00023077"/>
    </source>
</evidence>
<evidence type="ECO:0000256" key="2">
    <source>
        <dbReference type="ARBA" id="ARBA00022448"/>
    </source>
</evidence>
<comment type="caution">
    <text evidence="13">The sequence shown here is derived from an EMBL/GenBank/DDBJ whole genome shotgun (WGS) entry which is preliminary data.</text>
</comment>
<evidence type="ECO:0000313" key="13">
    <source>
        <dbReference type="EMBL" id="KDA03393.1"/>
    </source>
</evidence>
<keyword evidence="5 9" id="KW-0798">TonB box</keyword>
<dbReference type="Gene3D" id="2.40.170.20">
    <property type="entry name" value="TonB-dependent receptor, beta-barrel domain"/>
    <property type="match status" value="1"/>
</dbReference>
<dbReference type="InterPro" id="IPR037066">
    <property type="entry name" value="Plug_dom_sf"/>
</dbReference>
<dbReference type="InterPro" id="IPR012910">
    <property type="entry name" value="Plug_dom"/>
</dbReference>
<evidence type="ECO:0000256" key="7">
    <source>
        <dbReference type="ARBA" id="ARBA00023237"/>
    </source>
</evidence>
<organism evidence="13 14">
    <name type="scientific">Hyphomonas oceanitis SCH89</name>
    <dbReference type="NCBI Taxonomy" id="1280953"/>
    <lineage>
        <taxon>Bacteria</taxon>
        <taxon>Pseudomonadati</taxon>
        <taxon>Pseudomonadota</taxon>
        <taxon>Alphaproteobacteria</taxon>
        <taxon>Hyphomonadales</taxon>
        <taxon>Hyphomonadaceae</taxon>
        <taxon>Hyphomonas</taxon>
    </lineage>
</organism>